<gene>
    <name evidence="11" type="primary">plsY1</name>
    <name evidence="10" type="synonym">plsY</name>
    <name evidence="11" type="ORF">GCM10008959_21610</name>
</gene>
<feature type="transmembrane region" description="Helical" evidence="10">
    <location>
        <begin position="111"/>
        <end position="135"/>
    </location>
</feature>
<dbReference type="InterPro" id="IPR003811">
    <property type="entry name" value="G3P_acylTferase_PlsY"/>
</dbReference>
<evidence type="ECO:0000256" key="3">
    <source>
        <dbReference type="ARBA" id="ARBA00022679"/>
    </source>
</evidence>
<comment type="function">
    <text evidence="10">Catalyzes the transfer of an acyl group from acyl-phosphate (acyl-PO(4)) to glycerol-3-phosphate (G3P) to form lysophosphatidic acid (LPA). This enzyme utilizes acyl-phosphate as fatty acyl donor, but not acyl-CoA or acyl-ACP.</text>
</comment>
<dbReference type="RefSeq" id="WP_189064998.1">
    <property type="nucleotide sequence ID" value="NZ_BMQM01000013.1"/>
</dbReference>
<feature type="transmembrane region" description="Helical" evidence="10">
    <location>
        <begin position="155"/>
        <end position="176"/>
    </location>
</feature>
<evidence type="ECO:0000313" key="11">
    <source>
        <dbReference type="EMBL" id="GGR59545.1"/>
    </source>
</evidence>
<feature type="transmembrane region" description="Helical" evidence="10">
    <location>
        <begin position="53"/>
        <end position="72"/>
    </location>
</feature>
<evidence type="ECO:0000313" key="12">
    <source>
        <dbReference type="Proteomes" id="UP000634308"/>
    </source>
</evidence>
<evidence type="ECO:0000256" key="1">
    <source>
        <dbReference type="ARBA" id="ARBA00022475"/>
    </source>
</evidence>
<comment type="similarity">
    <text evidence="10">Belongs to the PlsY family.</text>
</comment>
<keyword evidence="5 10" id="KW-1133">Transmembrane helix</keyword>
<dbReference type="Pfam" id="PF02660">
    <property type="entry name" value="G3P_acyltransf"/>
    <property type="match status" value="1"/>
</dbReference>
<accession>A0ABQ2RS52</accession>
<keyword evidence="11" id="KW-0012">Acyltransferase</keyword>
<evidence type="ECO:0000256" key="4">
    <source>
        <dbReference type="ARBA" id="ARBA00022692"/>
    </source>
</evidence>
<evidence type="ECO:0000256" key="9">
    <source>
        <dbReference type="ARBA" id="ARBA00023264"/>
    </source>
</evidence>
<name>A0ABQ2RS52_9DEIO</name>
<keyword evidence="6 10" id="KW-0443">Lipid metabolism</keyword>
<dbReference type="PANTHER" id="PTHR30309:SF0">
    <property type="entry name" value="GLYCEROL-3-PHOSPHATE ACYLTRANSFERASE-RELATED"/>
    <property type="match status" value="1"/>
</dbReference>
<reference evidence="12" key="1">
    <citation type="journal article" date="2019" name="Int. J. Syst. Evol. Microbiol.">
        <title>The Global Catalogue of Microorganisms (GCM) 10K type strain sequencing project: providing services to taxonomists for standard genome sequencing and annotation.</title>
        <authorList>
            <consortium name="The Broad Institute Genomics Platform"/>
            <consortium name="The Broad Institute Genome Sequencing Center for Infectious Disease"/>
            <person name="Wu L."/>
            <person name="Ma J."/>
        </authorList>
    </citation>
    <scope>NUCLEOTIDE SEQUENCE [LARGE SCALE GENOMIC DNA]</scope>
    <source>
        <strain evidence="12">JCM 31404</strain>
    </source>
</reference>
<keyword evidence="3 10" id="KW-0808">Transferase</keyword>
<keyword evidence="8 10" id="KW-0594">Phospholipid biosynthesis</keyword>
<keyword evidence="12" id="KW-1185">Reference proteome</keyword>
<dbReference type="HAMAP" id="MF_01043">
    <property type="entry name" value="PlsY"/>
    <property type="match status" value="1"/>
</dbReference>
<evidence type="ECO:0000256" key="5">
    <source>
        <dbReference type="ARBA" id="ARBA00022989"/>
    </source>
</evidence>
<comment type="catalytic activity">
    <reaction evidence="10">
        <text>an acyl phosphate + sn-glycerol 3-phosphate = a 1-acyl-sn-glycero-3-phosphate + phosphate</text>
        <dbReference type="Rhea" id="RHEA:34075"/>
        <dbReference type="ChEBI" id="CHEBI:43474"/>
        <dbReference type="ChEBI" id="CHEBI:57597"/>
        <dbReference type="ChEBI" id="CHEBI:57970"/>
        <dbReference type="ChEBI" id="CHEBI:59918"/>
        <dbReference type="EC" id="2.3.1.275"/>
    </reaction>
</comment>
<dbReference type="GO" id="GO:0016746">
    <property type="term" value="F:acyltransferase activity"/>
    <property type="evidence" value="ECO:0007669"/>
    <property type="project" value="UniProtKB-KW"/>
</dbReference>
<comment type="pathway">
    <text evidence="10">Lipid metabolism; phospholipid metabolism.</text>
</comment>
<organism evidence="11 12">
    <name type="scientific">Deinococcus seoulensis</name>
    <dbReference type="NCBI Taxonomy" id="1837379"/>
    <lineage>
        <taxon>Bacteria</taxon>
        <taxon>Thermotogati</taxon>
        <taxon>Deinococcota</taxon>
        <taxon>Deinococci</taxon>
        <taxon>Deinococcales</taxon>
        <taxon>Deinococcaceae</taxon>
        <taxon>Deinococcus</taxon>
    </lineage>
</organism>
<evidence type="ECO:0000256" key="10">
    <source>
        <dbReference type="HAMAP-Rule" id="MF_01043"/>
    </source>
</evidence>
<protein>
    <recommendedName>
        <fullName evidence="10">Glycerol-3-phosphate acyltransferase</fullName>
    </recommendedName>
    <alternativeName>
        <fullName evidence="10">Acyl-PO4 G3P acyltransferase</fullName>
    </alternativeName>
    <alternativeName>
        <fullName evidence="10">Acyl-phosphate--glycerol-3-phosphate acyltransferase</fullName>
    </alternativeName>
    <alternativeName>
        <fullName evidence="10">G3P acyltransferase</fullName>
        <shortName evidence="10">GPAT</shortName>
        <ecNumber evidence="10">2.3.1.275</ecNumber>
    </alternativeName>
    <alternativeName>
        <fullName evidence="10">Lysophosphatidic acid synthase</fullName>
        <shortName evidence="10">LPA synthase</shortName>
    </alternativeName>
</protein>
<dbReference type="EC" id="2.3.1.275" evidence="10"/>
<comment type="caution">
    <text evidence="11">The sequence shown here is derived from an EMBL/GenBank/DDBJ whole genome shotgun (WGS) entry which is preliminary data.</text>
</comment>
<comment type="subcellular location">
    <subcellularLocation>
        <location evidence="10">Cell membrane</location>
        <topology evidence="10">Multi-pass membrane protein</topology>
    </subcellularLocation>
</comment>
<dbReference type="NCBIfam" id="TIGR00023">
    <property type="entry name" value="glycerol-3-phosphate 1-O-acyltransferase PlsY"/>
    <property type="match status" value="1"/>
</dbReference>
<dbReference type="EMBL" id="BMQM01000013">
    <property type="protein sequence ID" value="GGR59545.1"/>
    <property type="molecule type" value="Genomic_DNA"/>
</dbReference>
<evidence type="ECO:0000256" key="7">
    <source>
        <dbReference type="ARBA" id="ARBA00023136"/>
    </source>
</evidence>
<dbReference type="PANTHER" id="PTHR30309">
    <property type="entry name" value="INNER MEMBRANE PROTEIN YGIH"/>
    <property type="match status" value="1"/>
</dbReference>
<evidence type="ECO:0000256" key="2">
    <source>
        <dbReference type="ARBA" id="ARBA00022516"/>
    </source>
</evidence>
<keyword evidence="9 10" id="KW-1208">Phospholipid metabolism</keyword>
<evidence type="ECO:0000256" key="6">
    <source>
        <dbReference type="ARBA" id="ARBA00023098"/>
    </source>
</evidence>
<comment type="subunit">
    <text evidence="10">Probably interacts with PlsX.</text>
</comment>
<sequence>MTFLAVLAVLISYVVGAIPAAAWVARTRGVDILKVGSGNSGSTNVLRTLGKGPAIVVAIFDILKGALAIWLARALGLDAPMQAACGVAAVIGHNFSPFLNFKGGKGVATTFGTICALLPVAGLGFFLMGITTVWLTRFVSAGSILGALTGAFTAYLLGAPLWLSLVVSALAALIVWQHRENIRKLHAGNERRFGEKVGGEKAS</sequence>
<dbReference type="Proteomes" id="UP000634308">
    <property type="component" value="Unassembled WGS sequence"/>
</dbReference>
<evidence type="ECO:0000256" key="8">
    <source>
        <dbReference type="ARBA" id="ARBA00023209"/>
    </source>
</evidence>
<comment type="caution">
    <text evidence="10">Lacks conserved residue(s) required for the propagation of feature annotation.</text>
</comment>
<keyword evidence="2 10" id="KW-0444">Lipid biosynthesis</keyword>
<keyword evidence="7 10" id="KW-0472">Membrane</keyword>
<proteinExistence type="inferred from homology"/>
<keyword evidence="1 10" id="KW-1003">Cell membrane</keyword>
<keyword evidence="4 10" id="KW-0812">Transmembrane</keyword>
<dbReference type="SMART" id="SM01207">
    <property type="entry name" value="G3P_acyltransf"/>
    <property type="match status" value="1"/>
</dbReference>